<feature type="region of interest" description="Disordered" evidence="1">
    <location>
        <begin position="39"/>
        <end position="63"/>
    </location>
</feature>
<dbReference type="EMBL" id="QZAV01000362">
    <property type="protein sequence ID" value="THX28539.1"/>
    <property type="molecule type" value="Genomic_DNA"/>
</dbReference>
<organism evidence="2 3">
    <name type="scientific">Aureobasidium pullulans</name>
    <name type="common">Black yeast</name>
    <name type="synonym">Pullularia pullulans</name>
    <dbReference type="NCBI Taxonomy" id="5580"/>
    <lineage>
        <taxon>Eukaryota</taxon>
        <taxon>Fungi</taxon>
        <taxon>Dikarya</taxon>
        <taxon>Ascomycota</taxon>
        <taxon>Pezizomycotina</taxon>
        <taxon>Dothideomycetes</taxon>
        <taxon>Dothideomycetidae</taxon>
        <taxon>Dothideales</taxon>
        <taxon>Saccotheciaceae</taxon>
        <taxon>Aureobasidium</taxon>
    </lineage>
</organism>
<sequence length="504" mass="54302">MQCSSFPLITFIIFGYTHESIVREIDDLNRSKAINIINDRGDTHDTSRHSETPVSNASLAGGSPSLIGGATSRAVSQGKVAPSKPSVSTSFSSVAPSVSDARGNYTSSAISIEKRNSGGPGLGRTILFRSRQSPISTGGINAGMPSKRRHLAPPPRHGLSFNFGLDTNTLPPLTVKRDRSASRGPRGFSRDVTLHKQEIAKAAQIEFSALSDETKAIMGYAIERPAVDRILASISEPRLYSEGGISRAITATAADLAVEAGVEHNNNKRTLDPPSGEVPDARLIPVATVMTAKELTADKHHHKLQEEKRVQHNHSAQIAAGSRGKHLAEALDEIEEGDLQASGDDGGYVARVDPSPAVRPIAPHRTSPWLESILKSETRGTAPPTKRVHFLTLETLVDHTSKHLERYNNKRISGPALSISFALVHASLSSSPPNSAKLLSALQNFKGLLSLLLEKLRGFLRTAQASEGAAKKAALFREQVDLAEKDMVFLGRRTVDCRRLMPHV</sequence>
<dbReference type="Proteomes" id="UP000308953">
    <property type="component" value="Unassembled WGS sequence"/>
</dbReference>
<protein>
    <submittedName>
        <fullName evidence="2">Uncharacterized protein</fullName>
    </submittedName>
</protein>
<evidence type="ECO:0000313" key="3">
    <source>
        <dbReference type="Proteomes" id="UP000308953"/>
    </source>
</evidence>
<proteinExistence type="predicted"/>
<feature type="compositionally biased region" description="Basic and acidic residues" evidence="1">
    <location>
        <begin position="39"/>
        <end position="51"/>
    </location>
</feature>
<gene>
    <name evidence="2" type="ORF">D6D10_09177</name>
</gene>
<name>A0A4S9E440_AURPU</name>
<evidence type="ECO:0000313" key="2">
    <source>
        <dbReference type="EMBL" id="THX28539.1"/>
    </source>
</evidence>
<comment type="caution">
    <text evidence="2">The sequence shown here is derived from an EMBL/GenBank/DDBJ whole genome shotgun (WGS) entry which is preliminary data.</text>
</comment>
<accession>A0A4S9E440</accession>
<dbReference type="AlphaFoldDB" id="A0A4S9E440"/>
<reference evidence="2 3" key="1">
    <citation type="submission" date="2018-10" db="EMBL/GenBank/DDBJ databases">
        <title>Fifty Aureobasidium pullulans genomes reveal a recombining polyextremotolerant generalist.</title>
        <authorList>
            <person name="Gostincar C."/>
            <person name="Turk M."/>
            <person name="Zajc J."/>
            <person name="Gunde-Cimerman N."/>
        </authorList>
    </citation>
    <scope>NUCLEOTIDE SEQUENCE [LARGE SCALE GENOMIC DNA]</scope>
    <source>
        <strain evidence="2 3">EXF-9785</strain>
    </source>
</reference>
<evidence type="ECO:0000256" key="1">
    <source>
        <dbReference type="SAM" id="MobiDB-lite"/>
    </source>
</evidence>